<comment type="caution">
    <text evidence="1">The sequence shown here is derived from an EMBL/GenBank/DDBJ whole genome shotgun (WGS) entry which is preliminary data.</text>
</comment>
<organism evidence="1 2">
    <name type="scientific">Camellia lanceoleosa</name>
    <dbReference type="NCBI Taxonomy" id="1840588"/>
    <lineage>
        <taxon>Eukaryota</taxon>
        <taxon>Viridiplantae</taxon>
        <taxon>Streptophyta</taxon>
        <taxon>Embryophyta</taxon>
        <taxon>Tracheophyta</taxon>
        <taxon>Spermatophyta</taxon>
        <taxon>Magnoliopsida</taxon>
        <taxon>eudicotyledons</taxon>
        <taxon>Gunneridae</taxon>
        <taxon>Pentapetalae</taxon>
        <taxon>asterids</taxon>
        <taxon>Ericales</taxon>
        <taxon>Theaceae</taxon>
        <taxon>Camellia</taxon>
    </lineage>
</organism>
<evidence type="ECO:0000313" key="1">
    <source>
        <dbReference type="EMBL" id="KAI8014874.1"/>
    </source>
</evidence>
<dbReference type="EMBL" id="CM045761">
    <property type="protein sequence ID" value="KAI8014874.1"/>
    <property type="molecule type" value="Genomic_DNA"/>
</dbReference>
<dbReference type="Proteomes" id="UP001060215">
    <property type="component" value="Chromosome 4"/>
</dbReference>
<accession>A0ACC0HQ94</accession>
<sequence>MASLGSLICVLFFLIRTTVAEIRFSEIRSDSRFTIPLDEFGFTHTGFLELNVTQISFDDQTLKNSNTDLPNRLLPLISRFTASHLEQITTVISNALSTDFIKVVFTFDKLQSSDSYFSNISVTNPNQLTLLFGNCVPDLHALCLDFESFESLV</sequence>
<evidence type="ECO:0000313" key="2">
    <source>
        <dbReference type="Proteomes" id="UP001060215"/>
    </source>
</evidence>
<proteinExistence type="predicted"/>
<gene>
    <name evidence="1" type="ORF">LOK49_LG05G03167</name>
</gene>
<reference evidence="1 2" key="1">
    <citation type="journal article" date="2022" name="Plant J.">
        <title>Chromosome-level genome of Camellia lanceoleosa provides a valuable resource for understanding genome evolution and self-incompatibility.</title>
        <authorList>
            <person name="Gong W."/>
            <person name="Xiao S."/>
            <person name="Wang L."/>
            <person name="Liao Z."/>
            <person name="Chang Y."/>
            <person name="Mo W."/>
            <person name="Hu G."/>
            <person name="Li W."/>
            <person name="Zhao G."/>
            <person name="Zhu H."/>
            <person name="Hu X."/>
            <person name="Ji K."/>
            <person name="Xiang X."/>
            <person name="Song Q."/>
            <person name="Yuan D."/>
            <person name="Jin S."/>
            <person name="Zhang L."/>
        </authorList>
    </citation>
    <scope>NUCLEOTIDE SEQUENCE [LARGE SCALE GENOMIC DNA]</scope>
    <source>
        <strain evidence="1">SQ_2022a</strain>
    </source>
</reference>
<name>A0ACC0HQ94_9ERIC</name>
<keyword evidence="2" id="KW-1185">Reference proteome</keyword>
<protein>
    <submittedName>
        <fullName evidence="1">Uncharacterized protein</fullName>
    </submittedName>
</protein>